<sequence>MEEYLQDVLKTTRTLLNRFVTKWPHALRFIDFQLVRWMGSHFMLITQEKKRNDICLIVCTFSTPLSSTFNSQDNGEYLLENYTTFCFNTFFHRIMQEHQWQSDEFQYALLAPNEQRDSFRMRSRSCHHIFLFCRQDQITSQSMDDWENSPGAVEEHTVERRLVEILMLSGLRTICTTSFGSSNDAIVEQVFGQLPLPSRGITGRKTHINQQQTVMGHSRRHQHHHRDHRCHCYRSRSTRCQRPWLITVVLLLQLAFHLSSGLALEQQPLLPRGDPSDASSSLASTSLPPCEAKTLDEIPPDPFYDVSSITVQAAKAFADFLAERRIDTSKDDRKLSIAREKANELASGVLKEDDGLLAVAIASPRLPLAVVQFRDKIDPIHANLSETKIFLSTYWRELGAAWNQSNGAQFWGAPFRDCGPLYGRWLWPFSVTVESQGYNRQRGKYARPNNSPTRQLLQRKRKHLGERIVASAFIAADVDQCNDALEAIFGRRHSCDRESTFCLMSDPDEGSGGLDGGVSGRGKYTCVCRDGYYIPNESFQGFTSDKNDANVTNFSCIPCPSACECNSAGSCERPDEDFSTETLMKATIGAILGACMLCCLVLALIVFRQRKCKTIATGMWTILETILFGILLLYLARTKTTPRFNSKQDNWFAYLYNKSVDFESSPLPMGETIKLGKLVVLSHPNSQDFSAREAQNTAAPDPGHNPI</sequence>
<reference evidence="10" key="1">
    <citation type="submission" date="2007-03" db="EMBL/GenBank/DDBJ databases">
        <title>Annotation of Culex pipiens quinquefasciatus.</title>
        <authorList>
            <consortium name="The Broad Institute Genome Sequencing Platform"/>
            <person name="Atkinson P.W."/>
            <person name="Hemingway J."/>
            <person name="Christensen B.M."/>
            <person name="Higgs S."/>
            <person name="Kodira C."/>
            <person name="Hannick L."/>
            <person name="Megy K."/>
            <person name="O'Leary S."/>
            <person name="Pearson M."/>
            <person name="Haas B.J."/>
            <person name="Mauceli E."/>
            <person name="Wortman J.R."/>
            <person name="Lee N.H."/>
            <person name="Guigo R."/>
            <person name="Stanke M."/>
            <person name="Alvarado L."/>
            <person name="Amedeo P."/>
            <person name="Antoine C.H."/>
            <person name="Arensburger P."/>
            <person name="Bidwell S.L."/>
            <person name="Crawford M."/>
            <person name="Camaro F."/>
            <person name="Devon K."/>
            <person name="Engels R."/>
            <person name="Hammond M."/>
            <person name="Howarth C."/>
            <person name="Koehrsen M."/>
            <person name="Lawson D."/>
            <person name="Montgomery P."/>
            <person name="Nene V."/>
            <person name="Nusbaum C."/>
            <person name="Puiu D."/>
            <person name="Romero-Severson J."/>
            <person name="Severson D.W."/>
            <person name="Shumway M."/>
            <person name="Sisk P."/>
            <person name="Stolte C."/>
            <person name="Zeng Q."/>
            <person name="Eisenstadt E."/>
            <person name="Fraser-Liggett C."/>
            <person name="Strausberg R."/>
            <person name="Galagan J."/>
            <person name="Birren B."/>
            <person name="Collins F.H."/>
        </authorList>
    </citation>
    <scope>NUCLEOTIDE SEQUENCE [LARGE SCALE GENOMIC DNA]</scope>
    <source>
        <strain evidence="10">JHB</strain>
    </source>
</reference>
<evidence type="ECO:0000256" key="8">
    <source>
        <dbReference type="SAM" id="MobiDB-lite"/>
    </source>
</evidence>
<evidence type="ECO:0000256" key="1">
    <source>
        <dbReference type="ARBA" id="ARBA00004651"/>
    </source>
</evidence>
<comment type="similarity">
    <text evidence="2">Belongs to the G-protein coupled receptor 3 family.</text>
</comment>
<comment type="subcellular location">
    <subcellularLocation>
        <location evidence="1">Cell membrane</location>
        <topology evidence="1">Multi-pass membrane protein</topology>
    </subcellularLocation>
</comment>
<evidence type="ECO:0000256" key="5">
    <source>
        <dbReference type="ARBA" id="ARBA00023170"/>
    </source>
</evidence>
<evidence type="ECO:0000256" key="6">
    <source>
        <dbReference type="ARBA" id="ARBA00023180"/>
    </source>
</evidence>
<evidence type="ECO:0000313" key="10">
    <source>
        <dbReference type="EMBL" id="EDS40516.1"/>
    </source>
</evidence>
<keyword evidence="4" id="KW-0297">G-protein coupled receptor</keyword>
<dbReference type="eggNOG" id="KOG4418">
    <property type="taxonomic scope" value="Eukaryota"/>
</dbReference>
<evidence type="ECO:0000256" key="4">
    <source>
        <dbReference type="ARBA" id="ARBA00023040"/>
    </source>
</evidence>
<keyword evidence="5" id="KW-0675">Receptor</keyword>
<evidence type="ECO:0008006" key="13">
    <source>
        <dbReference type="Google" id="ProtNLM"/>
    </source>
</evidence>
<dbReference type="VEuPathDB" id="VectorBase:CPIJ003846"/>
<keyword evidence="9" id="KW-0472">Membrane</keyword>
<accession>B0W9U9</accession>
<feature type="compositionally biased region" description="Low complexity" evidence="8">
    <location>
        <begin position="276"/>
        <end position="288"/>
    </location>
</feature>
<keyword evidence="3" id="KW-1003">Cell membrane</keyword>
<keyword evidence="7" id="KW-0807">Transducer</keyword>
<dbReference type="VEuPathDB" id="VectorBase:CQUJHB008933"/>
<dbReference type="KEGG" id="cqu:CpipJ_CPIJ003846"/>
<keyword evidence="9" id="KW-1133">Transmembrane helix</keyword>
<gene>
    <name evidence="11" type="primary">6035260</name>
    <name evidence="10" type="ORF">CpipJ_CPIJ003846</name>
</gene>
<keyword evidence="12" id="KW-1185">Reference proteome</keyword>
<dbReference type="AlphaFoldDB" id="B0W9U9"/>
<keyword evidence="9" id="KW-0812">Transmembrane</keyword>
<protein>
    <recommendedName>
        <fullName evidence="13">G-protein coupled receptors family 3 profile domain-containing protein</fullName>
    </recommendedName>
</protein>
<evidence type="ECO:0000256" key="3">
    <source>
        <dbReference type="ARBA" id="ARBA00022475"/>
    </source>
</evidence>
<reference evidence="11" key="2">
    <citation type="submission" date="2021-02" db="UniProtKB">
        <authorList>
            <consortium name="EnsemblMetazoa"/>
        </authorList>
    </citation>
    <scope>IDENTIFICATION</scope>
    <source>
        <strain evidence="11">JHB</strain>
    </source>
</reference>
<dbReference type="Proteomes" id="UP000002320">
    <property type="component" value="Unassembled WGS sequence"/>
</dbReference>
<keyword evidence="6" id="KW-0325">Glycoprotein</keyword>
<evidence type="ECO:0000256" key="2">
    <source>
        <dbReference type="ARBA" id="ARBA00007242"/>
    </source>
</evidence>
<proteinExistence type="inferred from homology"/>
<dbReference type="EnsemblMetazoa" id="CPIJ003846-RA">
    <property type="protein sequence ID" value="CPIJ003846-PA"/>
    <property type="gene ID" value="CPIJ003846"/>
</dbReference>
<dbReference type="GO" id="GO:0004930">
    <property type="term" value="F:G protein-coupled receptor activity"/>
    <property type="evidence" value="ECO:0007669"/>
    <property type="project" value="UniProtKB-KW"/>
</dbReference>
<evidence type="ECO:0000256" key="9">
    <source>
        <dbReference type="SAM" id="Phobius"/>
    </source>
</evidence>
<feature type="transmembrane region" description="Helical" evidence="9">
    <location>
        <begin position="619"/>
        <end position="636"/>
    </location>
</feature>
<feature type="transmembrane region" description="Helical" evidence="9">
    <location>
        <begin position="586"/>
        <end position="607"/>
    </location>
</feature>
<dbReference type="InterPro" id="IPR043458">
    <property type="entry name" value="GPR158/179"/>
</dbReference>
<dbReference type="OrthoDB" id="5823771at2759"/>
<dbReference type="InParanoid" id="B0W9U9"/>
<dbReference type="PANTHER" id="PTHR32546:SF26">
    <property type="entry name" value="SMOG, ISOFORM D"/>
    <property type="match status" value="1"/>
</dbReference>
<dbReference type="GO" id="GO:0005886">
    <property type="term" value="C:plasma membrane"/>
    <property type="evidence" value="ECO:0007669"/>
    <property type="project" value="UniProtKB-SubCell"/>
</dbReference>
<dbReference type="PANTHER" id="PTHR32546">
    <property type="entry name" value="G-PROTEIN COUPLED RECEPTOR 158-RELATED"/>
    <property type="match status" value="1"/>
</dbReference>
<evidence type="ECO:0000313" key="11">
    <source>
        <dbReference type="EnsemblMetazoa" id="CPIJ003846-PA"/>
    </source>
</evidence>
<organism>
    <name type="scientific">Culex quinquefasciatus</name>
    <name type="common">Southern house mosquito</name>
    <name type="synonym">Culex pungens</name>
    <dbReference type="NCBI Taxonomy" id="7176"/>
    <lineage>
        <taxon>Eukaryota</taxon>
        <taxon>Metazoa</taxon>
        <taxon>Ecdysozoa</taxon>
        <taxon>Arthropoda</taxon>
        <taxon>Hexapoda</taxon>
        <taxon>Insecta</taxon>
        <taxon>Pterygota</taxon>
        <taxon>Neoptera</taxon>
        <taxon>Endopterygota</taxon>
        <taxon>Diptera</taxon>
        <taxon>Nematocera</taxon>
        <taxon>Culicoidea</taxon>
        <taxon>Culicidae</taxon>
        <taxon>Culicinae</taxon>
        <taxon>Culicini</taxon>
        <taxon>Culex</taxon>
        <taxon>Culex</taxon>
    </lineage>
</organism>
<evidence type="ECO:0000256" key="7">
    <source>
        <dbReference type="ARBA" id="ARBA00023224"/>
    </source>
</evidence>
<feature type="region of interest" description="Disordered" evidence="8">
    <location>
        <begin position="271"/>
        <end position="291"/>
    </location>
</feature>
<name>B0W9U9_CULQU</name>
<dbReference type="EMBL" id="DS231866">
    <property type="protein sequence ID" value="EDS40516.1"/>
    <property type="molecule type" value="Genomic_DNA"/>
</dbReference>
<evidence type="ECO:0000313" key="12">
    <source>
        <dbReference type="Proteomes" id="UP000002320"/>
    </source>
</evidence>
<dbReference type="HOGENOM" id="CLU_390430_0_0_1"/>